<gene>
    <name evidence="2" type="ORF">TRN7648_01990</name>
</gene>
<keyword evidence="3" id="KW-1185">Reference proteome</keyword>
<evidence type="ECO:0000313" key="2">
    <source>
        <dbReference type="EMBL" id="CUH78464.1"/>
    </source>
</evidence>
<sequence length="248" mass="26983">MALSPDANRLLATLDATWPAAAKVEAGPWTLREGRGGGSRVSAATIRGPWRPEDIAAAEKSMRLMGQQPLFMIRPGEMALDRELAALGYEKRDVTNLWVCPIETLTDRKVPLVTAFTIWEPLAIMLELWTQGGIGEERRAVMDRCALPKTGLFGRVSDKPAGTGFAAVHDGIAMVHALLIAEAHRGKGLGGWMMRAAAFWAQRKGALWMSLAATESNVAASALYSALRMEIVGQYHYRILNDAEGDDP</sequence>
<dbReference type="STRING" id="441103.TRN7648_01990"/>
<dbReference type="PROSITE" id="PS51186">
    <property type="entry name" value="GNAT"/>
    <property type="match status" value="1"/>
</dbReference>
<dbReference type="Pfam" id="PF00583">
    <property type="entry name" value="Acetyltransf_1"/>
    <property type="match status" value="1"/>
</dbReference>
<name>A0A0P1GWV1_9RHOB</name>
<dbReference type="EMBL" id="CYSE01000003">
    <property type="protein sequence ID" value="CUH78464.1"/>
    <property type="molecule type" value="Genomic_DNA"/>
</dbReference>
<feature type="domain" description="N-acetyltransferase" evidence="1">
    <location>
        <begin position="108"/>
        <end position="248"/>
    </location>
</feature>
<dbReference type="InterPro" id="IPR000182">
    <property type="entry name" value="GNAT_dom"/>
</dbReference>
<dbReference type="InterPro" id="IPR016181">
    <property type="entry name" value="Acyl_CoA_acyltransferase"/>
</dbReference>
<dbReference type="AlphaFoldDB" id="A0A0P1GWV1"/>
<keyword evidence="2" id="KW-0808">Transferase</keyword>
<dbReference type="GO" id="GO:0016747">
    <property type="term" value="F:acyltransferase activity, transferring groups other than amino-acyl groups"/>
    <property type="evidence" value="ECO:0007669"/>
    <property type="project" value="InterPro"/>
</dbReference>
<evidence type="ECO:0000259" key="1">
    <source>
        <dbReference type="PROSITE" id="PS51186"/>
    </source>
</evidence>
<dbReference type="Proteomes" id="UP000054935">
    <property type="component" value="Unassembled WGS sequence"/>
</dbReference>
<protein>
    <submittedName>
        <fullName evidence="2">Putative acetyltransferase</fullName>
    </submittedName>
</protein>
<dbReference type="RefSeq" id="WP_234988796.1">
    <property type="nucleotide sequence ID" value="NZ_CYSE01000003.1"/>
</dbReference>
<accession>A0A0P1GWV1</accession>
<dbReference type="Gene3D" id="3.40.630.30">
    <property type="match status" value="1"/>
</dbReference>
<proteinExistence type="predicted"/>
<evidence type="ECO:0000313" key="3">
    <source>
        <dbReference type="Proteomes" id="UP000054935"/>
    </source>
</evidence>
<organism evidence="2 3">
    <name type="scientific">Tropicibacter naphthalenivorans</name>
    <dbReference type="NCBI Taxonomy" id="441103"/>
    <lineage>
        <taxon>Bacteria</taxon>
        <taxon>Pseudomonadati</taxon>
        <taxon>Pseudomonadota</taxon>
        <taxon>Alphaproteobacteria</taxon>
        <taxon>Rhodobacterales</taxon>
        <taxon>Roseobacteraceae</taxon>
        <taxon>Tropicibacter</taxon>
    </lineage>
</organism>
<reference evidence="2 3" key="1">
    <citation type="submission" date="2015-09" db="EMBL/GenBank/DDBJ databases">
        <authorList>
            <consortium name="Swine Surveillance"/>
        </authorList>
    </citation>
    <scope>NUCLEOTIDE SEQUENCE [LARGE SCALE GENOMIC DNA]</scope>
    <source>
        <strain evidence="2 3">CECT 7648</strain>
    </source>
</reference>
<dbReference type="SUPFAM" id="SSF55729">
    <property type="entry name" value="Acyl-CoA N-acyltransferases (Nat)"/>
    <property type="match status" value="1"/>
</dbReference>
<dbReference type="CDD" id="cd04301">
    <property type="entry name" value="NAT_SF"/>
    <property type="match status" value="1"/>
</dbReference>